<dbReference type="Gramene" id="KCW53124">
    <property type="protein sequence ID" value="KCW53124"/>
    <property type="gene ID" value="EUGRSUZ_J02416"/>
</dbReference>
<dbReference type="InParanoid" id="A0A059AH98"/>
<reference evidence="1" key="1">
    <citation type="submission" date="2013-07" db="EMBL/GenBank/DDBJ databases">
        <title>The genome of Eucalyptus grandis.</title>
        <authorList>
            <person name="Schmutz J."/>
            <person name="Hayes R."/>
            <person name="Myburg A."/>
            <person name="Tuskan G."/>
            <person name="Grattapaglia D."/>
            <person name="Rokhsar D.S."/>
        </authorList>
    </citation>
    <scope>NUCLEOTIDE SEQUENCE</scope>
    <source>
        <tissue evidence="1">Leaf extractions</tissue>
    </source>
</reference>
<dbReference type="EMBL" id="KK198762">
    <property type="protein sequence ID" value="KCW53124.1"/>
    <property type="molecule type" value="Genomic_DNA"/>
</dbReference>
<name>A0A059AH98_EUCGR</name>
<gene>
    <name evidence="1" type="ORF">EUGRSUZ_J02416</name>
</gene>
<proteinExistence type="predicted"/>
<dbReference type="AlphaFoldDB" id="A0A059AH98"/>
<organism evidence="1">
    <name type="scientific">Eucalyptus grandis</name>
    <name type="common">Flooded gum</name>
    <dbReference type="NCBI Taxonomy" id="71139"/>
    <lineage>
        <taxon>Eukaryota</taxon>
        <taxon>Viridiplantae</taxon>
        <taxon>Streptophyta</taxon>
        <taxon>Embryophyta</taxon>
        <taxon>Tracheophyta</taxon>
        <taxon>Spermatophyta</taxon>
        <taxon>Magnoliopsida</taxon>
        <taxon>eudicotyledons</taxon>
        <taxon>Gunneridae</taxon>
        <taxon>Pentapetalae</taxon>
        <taxon>rosids</taxon>
        <taxon>malvids</taxon>
        <taxon>Myrtales</taxon>
        <taxon>Myrtaceae</taxon>
        <taxon>Myrtoideae</taxon>
        <taxon>Eucalypteae</taxon>
        <taxon>Eucalyptus</taxon>
    </lineage>
</organism>
<evidence type="ECO:0000313" key="1">
    <source>
        <dbReference type="EMBL" id="KCW53124.1"/>
    </source>
</evidence>
<protein>
    <submittedName>
        <fullName evidence="1">Uncharacterized protein</fullName>
    </submittedName>
</protein>
<sequence>MYPPEQEHTGIRVHISCQPNFTFQRTRSINLSLHNCGRERHVNKMSHNSRITRPTGRYDEDWKFQSQIQDRNGIKSASRKSYQSIRAA</sequence>
<accession>A0A059AH98</accession>